<evidence type="ECO:0000256" key="5">
    <source>
        <dbReference type="ARBA" id="ARBA00023136"/>
    </source>
</evidence>
<evidence type="ECO:0000256" key="6">
    <source>
        <dbReference type="SAM" id="Phobius"/>
    </source>
</evidence>
<evidence type="ECO:0000259" key="7">
    <source>
        <dbReference type="Pfam" id="PF02687"/>
    </source>
</evidence>
<dbReference type="InterPro" id="IPR003838">
    <property type="entry name" value="ABC3_permease_C"/>
</dbReference>
<evidence type="ECO:0000256" key="3">
    <source>
        <dbReference type="ARBA" id="ARBA00022692"/>
    </source>
</evidence>
<reference evidence="8 9" key="1">
    <citation type="submission" date="2023-07" db="EMBL/GenBank/DDBJ databases">
        <title>Protaetiibacter sp. nov WY-16 isolated from soil.</title>
        <authorList>
            <person name="Liu B."/>
            <person name="Wan Y."/>
        </authorList>
    </citation>
    <scope>NUCLEOTIDE SEQUENCE [LARGE SCALE GENOMIC DNA]</scope>
    <source>
        <strain evidence="8 9">WY-16</strain>
    </source>
</reference>
<evidence type="ECO:0000256" key="4">
    <source>
        <dbReference type="ARBA" id="ARBA00022989"/>
    </source>
</evidence>
<evidence type="ECO:0000313" key="9">
    <source>
        <dbReference type="Proteomes" id="UP001241072"/>
    </source>
</evidence>
<feature type="transmembrane region" description="Helical" evidence="6">
    <location>
        <begin position="474"/>
        <end position="494"/>
    </location>
</feature>
<feature type="transmembrane region" description="Helical" evidence="6">
    <location>
        <begin position="270"/>
        <end position="290"/>
    </location>
</feature>
<keyword evidence="3 6" id="KW-0812">Transmembrane</keyword>
<protein>
    <recommendedName>
        <fullName evidence="7">ABC3 transporter permease C-terminal domain-containing protein</fullName>
    </recommendedName>
</protein>
<dbReference type="Proteomes" id="UP001241072">
    <property type="component" value="Unassembled WGS sequence"/>
</dbReference>
<evidence type="ECO:0000256" key="1">
    <source>
        <dbReference type="ARBA" id="ARBA00004651"/>
    </source>
</evidence>
<feature type="transmembrane region" description="Helical" evidence="6">
    <location>
        <begin position="421"/>
        <end position="445"/>
    </location>
</feature>
<gene>
    <name evidence="8" type="ORF">Q5716_08330</name>
</gene>
<dbReference type="EMBL" id="JAUQUB010000001">
    <property type="protein sequence ID" value="MDO7882228.1"/>
    <property type="molecule type" value="Genomic_DNA"/>
</dbReference>
<feature type="transmembrane region" description="Helical" evidence="6">
    <location>
        <begin position="380"/>
        <end position="401"/>
    </location>
</feature>
<feature type="domain" description="ABC3 transporter permease C-terminal" evidence="7">
    <location>
        <begin position="859"/>
        <end position="971"/>
    </location>
</feature>
<comment type="subcellular location">
    <subcellularLocation>
        <location evidence="1">Cell membrane</location>
        <topology evidence="1">Multi-pass membrane protein</topology>
    </subcellularLocation>
</comment>
<feature type="transmembrane region" description="Helical" evidence="6">
    <location>
        <begin position="955"/>
        <end position="979"/>
    </location>
</feature>
<keyword evidence="9" id="KW-1185">Reference proteome</keyword>
<feature type="transmembrane region" description="Helical" evidence="6">
    <location>
        <begin position="311"/>
        <end position="338"/>
    </location>
</feature>
<feature type="transmembrane region" description="Helical" evidence="6">
    <location>
        <begin position="344"/>
        <end position="368"/>
    </location>
</feature>
<organism evidence="8 9">
    <name type="scientific">Antiquaquibacter soli</name>
    <dbReference type="NCBI Taxonomy" id="3064523"/>
    <lineage>
        <taxon>Bacteria</taxon>
        <taxon>Bacillati</taxon>
        <taxon>Actinomycetota</taxon>
        <taxon>Actinomycetes</taxon>
        <taxon>Micrococcales</taxon>
        <taxon>Microbacteriaceae</taxon>
        <taxon>Antiquaquibacter</taxon>
    </lineage>
</organism>
<sequence>MHPARLAARGMAAQAPLLAAIGAIVLVVTGLLAGIPRFLEAASTASARAALESADATDAAARAQVRLSSDAAAQSAAMDSVLDPLLEGVDAEVLRSVQSDAVTVALPDGREAGIRFLADPLAAARIDVAEGAWPSDGTALPEALAAELGLTVGDVLAVGDHELTVSALWEPIDPGAPAWFGTDTEAALLSEADLVALDVNPFAVWTLLPELDSLDAARVGGLGVAARSWEAAIRADSELARGGVLYAGGLADTVTTIERAIASARGVSPLPLVVVGVVGAIALAQLTRLLTAVRSAETLLLRARGRSPRSAALAAALESAVIGIPAAALGALLAVLLVPGPSALGSALTAIGVVAAAVLIATGLSAAAARSARAPGRAALGGYVAAVVLAAVAAGLGLWRLRLLGSPVIATPDGGTAVDGLAVLAAPLGVLALSLVAAAALPLAFSAGERLAARSPRLAPTLIARQLARRPGEFAVPVVLTALAVASAVLASSYSASWADLTERAGELRNGAALRVQLAGASTVGGAATIASSPRFALDDASAAPVLVAPTESGEDEVTLIALAGSDLDVVSPLGGELDRAALAAAIATPSAGAELDATATRLSVRASVSTTPLDPGAPLAPRQGELSLTAWVSDAQGALARLALDDDGSGVLSTALPEGVAPWTVVAIDAAVATGPIPARYAASVEFDDAETPADWVVQSEAGTPADPGAGLGFVLTATEPSAPLTVRLMAPAGDSPRLAVSAAFAHRLGLDEGSPVRLRFAGSGLAVEGVVSSIVAQLPGTTEALTALVDLRALTDSVLRVTSSVPRPDQIWIDADDPVAAAAALQPVLPSGAVLTTVESGSGQELQRPVVAALWIGAAGSLLLAAAAAIAVSVALLRSRRGETVALRAIGMRDRDSSTARGVELVLVLVLGALAGTAAGLVVAQLTVGELARSAVLDAPRSLPAPVLLDVPALSVAVAVVAVLTAATAAVTSSAVLAMARRSTGREVDA</sequence>
<keyword evidence="5 6" id="KW-0472">Membrane</keyword>
<feature type="transmembrane region" description="Helical" evidence="6">
    <location>
        <begin position="854"/>
        <end position="879"/>
    </location>
</feature>
<dbReference type="Pfam" id="PF02687">
    <property type="entry name" value="FtsX"/>
    <property type="match status" value="1"/>
</dbReference>
<dbReference type="RefSeq" id="WP_305002609.1">
    <property type="nucleotide sequence ID" value="NZ_JAUQUB010000001.1"/>
</dbReference>
<comment type="caution">
    <text evidence="8">The sequence shown here is derived from an EMBL/GenBank/DDBJ whole genome shotgun (WGS) entry which is preliminary data.</text>
</comment>
<accession>A0ABT9BMJ9</accession>
<proteinExistence type="predicted"/>
<keyword evidence="4 6" id="KW-1133">Transmembrane helix</keyword>
<evidence type="ECO:0000256" key="2">
    <source>
        <dbReference type="ARBA" id="ARBA00022475"/>
    </source>
</evidence>
<name>A0ABT9BMJ9_9MICO</name>
<keyword evidence="2" id="KW-1003">Cell membrane</keyword>
<feature type="transmembrane region" description="Helical" evidence="6">
    <location>
        <begin position="904"/>
        <end position="926"/>
    </location>
</feature>
<evidence type="ECO:0000313" key="8">
    <source>
        <dbReference type="EMBL" id="MDO7882228.1"/>
    </source>
</evidence>